<evidence type="ECO:0000313" key="3">
    <source>
        <dbReference type="EMBL" id="MBC1321944.1"/>
    </source>
</evidence>
<dbReference type="Pfam" id="PF03473">
    <property type="entry name" value="MOSC"/>
    <property type="match status" value="1"/>
</dbReference>
<reference evidence="2 4" key="1">
    <citation type="submission" date="2020-03" db="EMBL/GenBank/DDBJ databases">
        <title>Soil Listeria distribution.</title>
        <authorList>
            <person name="Liao J."/>
            <person name="Wiedmann M."/>
        </authorList>
    </citation>
    <scope>NUCLEOTIDE SEQUENCE [LARGE SCALE GENOMIC DNA]</scope>
    <source>
        <strain evidence="2 4">FSL L7-1829</strain>
    </source>
</reference>
<dbReference type="Proteomes" id="UP000522007">
    <property type="component" value="Unassembled WGS sequence"/>
</dbReference>
<dbReference type="AlphaFoldDB" id="A0A7X0W5R3"/>
<dbReference type="GO" id="GO:0030151">
    <property type="term" value="F:molybdenum ion binding"/>
    <property type="evidence" value="ECO:0007669"/>
    <property type="project" value="InterPro"/>
</dbReference>
<dbReference type="InterPro" id="IPR052353">
    <property type="entry name" value="Benzoxazolinone_Detox_Enz"/>
</dbReference>
<dbReference type="InterPro" id="IPR011037">
    <property type="entry name" value="Pyrv_Knase-like_insert_dom_sf"/>
</dbReference>
<dbReference type="EMBL" id="JAAROP010000001">
    <property type="protein sequence ID" value="MBC1321419.1"/>
    <property type="molecule type" value="Genomic_DNA"/>
</dbReference>
<evidence type="ECO:0000313" key="4">
    <source>
        <dbReference type="Proteomes" id="UP000522007"/>
    </source>
</evidence>
<dbReference type="InterPro" id="IPR005302">
    <property type="entry name" value="MoCF_Sase_C"/>
</dbReference>
<evidence type="ECO:0000259" key="1">
    <source>
        <dbReference type="PROSITE" id="PS51340"/>
    </source>
</evidence>
<proteinExistence type="predicted"/>
<dbReference type="PANTHER" id="PTHR30212">
    <property type="entry name" value="PROTEIN YIIM"/>
    <property type="match status" value="1"/>
</dbReference>
<evidence type="ECO:0000313" key="2">
    <source>
        <dbReference type="EMBL" id="MBC1321419.1"/>
    </source>
</evidence>
<dbReference type="PROSITE" id="PS51340">
    <property type="entry name" value="MOSC"/>
    <property type="match status" value="1"/>
</dbReference>
<dbReference type="SUPFAM" id="SSF50800">
    <property type="entry name" value="PK beta-barrel domain-like"/>
    <property type="match status" value="1"/>
</dbReference>
<dbReference type="Gene3D" id="2.40.33.20">
    <property type="entry name" value="PK beta-barrel domain-like"/>
    <property type="match status" value="1"/>
</dbReference>
<sequence length="213" mass="24324">MERKIMYLAIGKPKKLSLPNKKLMMTGIEKELVETANLTMTGFENDAPHNLKYHGGVDRTVCIYPYEHYAKWEEKFGEVLQVSAFGENLIVTNMLESSVQIGDKFQIGETIIQVTEARNPCSTIEKFNGIPNLYKAIHETGLTGYLCRTITPGKINKKDKIKQIHQESHGVTVAFCHEKVLHKKGTKEDFERILAVEALSERYRNQVEKLIKK</sequence>
<accession>A0A7X0W5R3</accession>
<organism evidence="2 4">
    <name type="scientific">Listeria welshimeri</name>
    <dbReference type="NCBI Taxonomy" id="1643"/>
    <lineage>
        <taxon>Bacteria</taxon>
        <taxon>Bacillati</taxon>
        <taxon>Bacillota</taxon>
        <taxon>Bacilli</taxon>
        <taxon>Bacillales</taxon>
        <taxon>Listeriaceae</taxon>
        <taxon>Listeria</taxon>
    </lineage>
</organism>
<dbReference type="RefSeq" id="WP_185304310.1">
    <property type="nucleotide sequence ID" value="NZ_CP122330.1"/>
</dbReference>
<dbReference type="GO" id="GO:0030170">
    <property type="term" value="F:pyridoxal phosphate binding"/>
    <property type="evidence" value="ECO:0007669"/>
    <property type="project" value="InterPro"/>
</dbReference>
<name>A0A7X0W5R3_LISWE</name>
<dbReference type="PANTHER" id="PTHR30212:SF2">
    <property type="entry name" value="PROTEIN YIIM"/>
    <property type="match status" value="1"/>
</dbReference>
<comment type="caution">
    <text evidence="2">The sequence shown here is derived from an EMBL/GenBank/DDBJ whole genome shotgun (WGS) entry which is preliminary data.</text>
</comment>
<dbReference type="EMBL" id="JAAROP010000001">
    <property type="protein sequence ID" value="MBC1321944.1"/>
    <property type="molecule type" value="Genomic_DNA"/>
</dbReference>
<dbReference type="GO" id="GO:0003824">
    <property type="term" value="F:catalytic activity"/>
    <property type="evidence" value="ECO:0007669"/>
    <property type="project" value="InterPro"/>
</dbReference>
<protein>
    <submittedName>
        <fullName evidence="2">MOSC domain-containing protein</fullName>
    </submittedName>
</protein>
<gene>
    <name evidence="2" type="ORF">HB853_00555</name>
    <name evidence="3" type="ORF">HB853_03190</name>
</gene>
<feature type="domain" description="MOSC" evidence="1">
    <location>
        <begin position="30"/>
        <end position="164"/>
    </location>
</feature>